<protein>
    <submittedName>
        <fullName evidence="3">Protein containing Por secretion system C-terminal sorting domain</fullName>
    </submittedName>
</protein>
<dbReference type="NCBIfam" id="TIGR04183">
    <property type="entry name" value="Por_Secre_tail"/>
    <property type="match status" value="1"/>
</dbReference>
<dbReference type="STRING" id="1678841.TBC1_111966"/>
<organism evidence="3">
    <name type="scientific">Lentimicrobium saccharophilum</name>
    <dbReference type="NCBI Taxonomy" id="1678841"/>
    <lineage>
        <taxon>Bacteria</taxon>
        <taxon>Pseudomonadati</taxon>
        <taxon>Bacteroidota</taxon>
        <taxon>Bacteroidia</taxon>
        <taxon>Bacteroidales</taxon>
        <taxon>Lentimicrobiaceae</taxon>
        <taxon>Lentimicrobium</taxon>
    </lineage>
</organism>
<dbReference type="AlphaFoldDB" id="A0A0S7C3N0"/>
<dbReference type="RefSeq" id="WP_062041549.1">
    <property type="nucleotide sequence ID" value="NZ_DF968182.1"/>
</dbReference>
<sequence>MKKTLHILFGILILSALRTEAQITITHNDLPTIGTQIIRAVDNVTQVDPGNPGLNQVWDFTNLIPLTHDTTLYLPVQGLPNYQAYPDANAAISHRNGNMMPYYDYEYIQYDDDGIRYVGDEDFLTIFGTFTMSVHISCNPAPLSLPLPFTYGQTLNQSTTYDWLLASHSDGALLDSIRQISHMDITLHGDASGIMSTPFGTFQALRVKEDIISLDSIYNWENGWVFDRVETNTYTVYRWYANDYYEVGELNLNPGKANGFSFFRSETIVNTNHAEKTMDRIFPNPATDMLSVESAVDYVSFEIIDPEGRIIDRGPFVPAISTADLTPGFYLLRLKSDHGSSCIKFIKQ</sequence>
<dbReference type="InterPro" id="IPR026444">
    <property type="entry name" value="Secre_tail"/>
</dbReference>
<evidence type="ECO:0000259" key="2">
    <source>
        <dbReference type="Pfam" id="PF18962"/>
    </source>
</evidence>
<evidence type="ECO:0000256" key="1">
    <source>
        <dbReference type="SAM" id="SignalP"/>
    </source>
</evidence>
<reference evidence="3" key="1">
    <citation type="journal article" date="2015" name="Genome Announc.">
        <title>Draft Genome Sequence of Bacteroidales Strain TBC1, a Novel Isolate from a Methanogenic Wastewater Treatment System.</title>
        <authorList>
            <person name="Tourlousse D.M."/>
            <person name="Matsuura N."/>
            <person name="Sun L."/>
            <person name="Toyonaga M."/>
            <person name="Kuroda K."/>
            <person name="Ohashi A."/>
            <person name="Cruz R."/>
            <person name="Yamaguchi T."/>
            <person name="Sekiguchi Y."/>
        </authorList>
    </citation>
    <scope>NUCLEOTIDE SEQUENCE [LARGE SCALE GENOMIC DNA]</scope>
    <source>
        <strain evidence="3">TBC1</strain>
    </source>
</reference>
<feature type="signal peptide" evidence="1">
    <location>
        <begin position="1"/>
        <end position="21"/>
    </location>
</feature>
<dbReference type="Pfam" id="PF18962">
    <property type="entry name" value="Por_Secre_tail"/>
    <property type="match status" value="1"/>
</dbReference>
<dbReference type="EMBL" id="DF968182">
    <property type="protein sequence ID" value="GAP43808.1"/>
    <property type="molecule type" value="Genomic_DNA"/>
</dbReference>
<feature type="chain" id="PRO_5006633592" evidence="1">
    <location>
        <begin position="22"/>
        <end position="348"/>
    </location>
</feature>
<accession>A0A0S7C3N0</accession>
<name>A0A0S7C3N0_9BACT</name>
<evidence type="ECO:0000313" key="3">
    <source>
        <dbReference type="EMBL" id="GAP43808.1"/>
    </source>
</evidence>
<feature type="domain" description="Secretion system C-terminal sorting" evidence="2">
    <location>
        <begin position="281"/>
        <end position="346"/>
    </location>
</feature>
<dbReference type="Proteomes" id="UP000053091">
    <property type="component" value="Unassembled WGS sequence"/>
</dbReference>
<keyword evidence="4" id="KW-1185">Reference proteome</keyword>
<proteinExistence type="predicted"/>
<dbReference type="OrthoDB" id="1099399at2"/>
<gene>
    <name evidence="3" type="ORF">TBC1_111966</name>
</gene>
<evidence type="ECO:0000313" key="4">
    <source>
        <dbReference type="Proteomes" id="UP000053091"/>
    </source>
</evidence>
<keyword evidence="1" id="KW-0732">Signal</keyword>